<dbReference type="InterPro" id="IPR036457">
    <property type="entry name" value="PPM-type-like_dom_sf"/>
</dbReference>
<dbReference type="Gene3D" id="3.60.40.10">
    <property type="entry name" value="PPM-type phosphatase domain"/>
    <property type="match status" value="1"/>
</dbReference>
<organism evidence="2">
    <name type="scientific">Thermogemmatispora argillosa</name>
    <dbReference type="NCBI Taxonomy" id="2045280"/>
    <lineage>
        <taxon>Bacteria</taxon>
        <taxon>Bacillati</taxon>
        <taxon>Chloroflexota</taxon>
        <taxon>Ktedonobacteria</taxon>
        <taxon>Thermogemmatisporales</taxon>
        <taxon>Thermogemmatisporaceae</taxon>
        <taxon>Thermogemmatispora</taxon>
    </lineage>
</organism>
<gene>
    <name evidence="2" type="ORF">KTA_35050</name>
</gene>
<evidence type="ECO:0000313" key="2">
    <source>
        <dbReference type="EMBL" id="BBH95306.1"/>
    </source>
</evidence>
<accession>A0A455T5R6</accession>
<sequence>MLSEDAERTERSAQTSFCFETGQSGEYFASRTINNRVALRLLSLRSREAQTQELVNQDYAQVVASTDGSTLYFCVCDGVGSSYRGDFAAHYLGSALVAWLQERDALTGPIKAIATRLRQRMNEWAQAAQEELRRLPLAPDTPALVREVLEELREDYGSETVFLAGRIALAPWETELQVARPMEAFLCWMGNVTARLFVTGEHSLTLGGSSDDEGRWSTARGSRGLLNAWSMGLSTIERLIVYTDGLLPLASSLTELNDDELQTRARELLLLPENDDMTALDLHWLPQDERPD</sequence>
<dbReference type="Pfam" id="PF13672">
    <property type="entry name" value="PP2C_2"/>
    <property type="match status" value="1"/>
</dbReference>
<proteinExistence type="predicted"/>
<feature type="domain" description="PPM-type phosphatase" evidence="1">
    <location>
        <begin position="49"/>
        <end position="128"/>
    </location>
</feature>
<protein>
    <recommendedName>
        <fullName evidence="1">PPM-type phosphatase domain-containing protein</fullName>
    </recommendedName>
</protein>
<dbReference type="AlphaFoldDB" id="A0A455T5R6"/>
<name>A0A455T5R6_9CHLR</name>
<dbReference type="SUPFAM" id="SSF81606">
    <property type="entry name" value="PP2C-like"/>
    <property type="match status" value="1"/>
</dbReference>
<dbReference type="InterPro" id="IPR001932">
    <property type="entry name" value="PPM-type_phosphatase-like_dom"/>
</dbReference>
<reference evidence="2" key="1">
    <citation type="submission" date="2018-12" db="EMBL/GenBank/DDBJ databases">
        <title>Novel natural products biosynthetic potential of the class Ktedonobacteria.</title>
        <authorList>
            <person name="Zheng Y."/>
            <person name="Saitou A."/>
            <person name="Wang C.M."/>
            <person name="Toyoda A."/>
            <person name="Minakuchi Y."/>
            <person name="Sekiguchi Y."/>
            <person name="Ueda K."/>
            <person name="Takano H."/>
            <person name="Sakai Y."/>
            <person name="Yokota A."/>
            <person name="Yabe S."/>
        </authorList>
    </citation>
    <scope>NUCLEOTIDE SEQUENCE</scope>
    <source>
        <strain evidence="2">A3-2</strain>
    </source>
</reference>
<evidence type="ECO:0000259" key="1">
    <source>
        <dbReference type="Pfam" id="PF13672"/>
    </source>
</evidence>
<dbReference type="EMBL" id="AP019377">
    <property type="protein sequence ID" value="BBH95306.1"/>
    <property type="molecule type" value="Genomic_DNA"/>
</dbReference>